<dbReference type="Gene3D" id="3.10.110.10">
    <property type="entry name" value="Ubiquitin Conjugating Enzyme"/>
    <property type="match status" value="1"/>
</dbReference>
<organism evidence="1 2">
    <name type="scientific">Spodoptera exigua</name>
    <name type="common">Beet armyworm</name>
    <name type="synonym">Noctua fulgens</name>
    <dbReference type="NCBI Taxonomy" id="7107"/>
    <lineage>
        <taxon>Eukaryota</taxon>
        <taxon>Metazoa</taxon>
        <taxon>Ecdysozoa</taxon>
        <taxon>Arthropoda</taxon>
        <taxon>Hexapoda</taxon>
        <taxon>Insecta</taxon>
        <taxon>Pterygota</taxon>
        <taxon>Neoptera</taxon>
        <taxon>Endopterygota</taxon>
        <taxon>Lepidoptera</taxon>
        <taxon>Glossata</taxon>
        <taxon>Ditrysia</taxon>
        <taxon>Noctuoidea</taxon>
        <taxon>Noctuidae</taxon>
        <taxon>Amphipyrinae</taxon>
        <taxon>Spodoptera</taxon>
    </lineage>
</organism>
<accession>A0A922MP98</accession>
<evidence type="ECO:0000313" key="2">
    <source>
        <dbReference type="Proteomes" id="UP000814243"/>
    </source>
</evidence>
<dbReference type="EMBL" id="JACEFF010000259">
    <property type="protein sequence ID" value="KAH9640975.1"/>
    <property type="molecule type" value="Genomic_DNA"/>
</dbReference>
<dbReference type="SUPFAM" id="SSF54495">
    <property type="entry name" value="UBC-like"/>
    <property type="match status" value="1"/>
</dbReference>
<sequence>MAVSPKNAMREVVVDCLSQQIDEYELLKSMYPNQGEINLSDKDNVNEIRSFIDNKTDYIPPHLDFKLNLLVDGLKLEIFINLPSS</sequence>
<evidence type="ECO:0000313" key="1">
    <source>
        <dbReference type="EMBL" id="KAH9640975.1"/>
    </source>
</evidence>
<dbReference type="Proteomes" id="UP000814243">
    <property type="component" value="Unassembled WGS sequence"/>
</dbReference>
<comment type="caution">
    <text evidence="1">The sequence shown here is derived from an EMBL/GenBank/DDBJ whole genome shotgun (WGS) entry which is preliminary data.</text>
</comment>
<protein>
    <submittedName>
        <fullName evidence="1">Uncharacterized protein</fullName>
    </submittedName>
</protein>
<reference evidence="1" key="1">
    <citation type="journal article" date="2021" name="G3 (Bethesda)">
        <title>Genome and transcriptome analysis of the beet armyworm Spodoptera exigua reveals targets for pest control. .</title>
        <authorList>
            <person name="Simon S."/>
            <person name="Breeschoten T."/>
            <person name="Jansen H.J."/>
            <person name="Dirks R.P."/>
            <person name="Schranz M.E."/>
            <person name="Ros V.I.D."/>
        </authorList>
    </citation>
    <scope>NUCLEOTIDE SEQUENCE</scope>
    <source>
        <strain evidence="1">TB_SE_WUR_2020</strain>
    </source>
</reference>
<dbReference type="AlphaFoldDB" id="A0A922MP98"/>
<gene>
    <name evidence="1" type="ORF">HF086_015071</name>
</gene>
<dbReference type="InterPro" id="IPR016135">
    <property type="entry name" value="UBQ-conjugating_enzyme/RWD"/>
</dbReference>
<name>A0A922MP98_SPOEX</name>
<proteinExistence type="predicted"/>